<feature type="non-terminal residue" evidence="2">
    <location>
        <position position="593"/>
    </location>
</feature>
<dbReference type="Proteomes" id="UP000031515">
    <property type="component" value="Unassembled WGS sequence"/>
</dbReference>
<dbReference type="GO" id="GO:0004366">
    <property type="term" value="F:glycerol-3-phosphate O-acyltransferase activity"/>
    <property type="evidence" value="ECO:0007669"/>
    <property type="project" value="TreeGrafter"/>
</dbReference>
<gene>
    <name evidence="2" type="ORF">M959_06869</name>
</gene>
<dbReference type="PANTHER" id="PTHR12563:SF15">
    <property type="entry name" value="GLYCEROL-3-PHOSPHATE ACYLTRANSFERASE 2, MITOCHONDRIAL"/>
    <property type="match status" value="1"/>
</dbReference>
<sequence length="593" mass="65242">WICDSGQKLEIFIPFLGKSRPFTGRCCQTCTPKSWDGFFHQQLGYLGFRDAARVAEEDTPFRGWLVRRVCAFLMVWNRKVPADIPRDLLERVCQSRRVQDAAGLSHGSRGDSKSQQGWKEKVLEILAQIQAPLSIPTLRLCCWVLLKLLNCLFLAVQLHRGQLEMVLRAARMPPPPVRPVGHPDPAGGTGNAQDPQGQWDAKWCSPPPRALLSRLGGVFLPWRTEGTRSNRDKELPEVVLATVSPSRGGAQQALLIFLEEPQAPWQLSGPARAWLVALLRALRRHAVPDLLLLPVGIAYDLVPGGLQQHGECPPRPLSLGSCLWMLCRALRQPRGFARVDFAQPFSLQEFVAKKLVISGETLEELLLPAILGTCPVLPEAKIRSPSPTVASSSEEEEEMLVMKLGLHCLSGEGSVGGPGLSPCLCRPVGLARSPQLMLDFSWLLEEILLRRHDVGFSGQLRAVVWHSLRLLGPHVTFYHLRPLGDVLVVPEASAEAWRELGHHSTALLPVFACEAVGACAIRALLLELLPFLGGPPGPPGIILSQGELHQKTLELLQLLPPNLLGLQPCQPLECQSQDILDKLLLCGLLQAEE</sequence>
<organism evidence="2 3">
    <name type="scientific">Chaetura pelagica</name>
    <name type="common">Chimney swift</name>
    <name type="synonym">Hirundo pelagica</name>
    <dbReference type="NCBI Taxonomy" id="8897"/>
    <lineage>
        <taxon>Eukaryota</taxon>
        <taxon>Metazoa</taxon>
        <taxon>Chordata</taxon>
        <taxon>Craniata</taxon>
        <taxon>Vertebrata</taxon>
        <taxon>Euteleostomi</taxon>
        <taxon>Archelosauria</taxon>
        <taxon>Archosauria</taxon>
        <taxon>Dinosauria</taxon>
        <taxon>Saurischia</taxon>
        <taxon>Theropoda</taxon>
        <taxon>Coelurosauria</taxon>
        <taxon>Aves</taxon>
        <taxon>Neognathae</taxon>
        <taxon>Neoaves</taxon>
        <taxon>Strisores</taxon>
        <taxon>Apodiformes</taxon>
        <taxon>Apodidae</taxon>
        <taxon>Apodinae</taxon>
        <taxon>Chaetura</taxon>
    </lineage>
</organism>
<evidence type="ECO:0000313" key="2">
    <source>
        <dbReference type="EMBL" id="KFU83577.1"/>
    </source>
</evidence>
<dbReference type="AlphaFoldDB" id="A0A093BGN6"/>
<dbReference type="PANTHER" id="PTHR12563">
    <property type="entry name" value="GLYCEROL-3-PHOSPHATE ACYLTRANSFERASE"/>
    <property type="match status" value="1"/>
</dbReference>
<feature type="non-terminal residue" evidence="2">
    <location>
        <position position="1"/>
    </location>
</feature>
<keyword evidence="3" id="KW-1185">Reference proteome</keyword>
<dbReference type="GO" id="GO:0019432">
    <property type="term" value="P:triglyceride biosynthetic process"/>
    <property type="evidence" value="ECO:0007669"/>
    <property type="project" value="TreeGrafter"/>
</dbReference>
<feature type="region of interest" description="Disordered" evidence="1">
    <location>
        <begin position="177"/>
        <end position="200"/>
    </location>
</feature>
<dbReference type="EMBL" id="KN125642">
    <property type="protein sequence ID" value="KFU83577.1"/>
    <property type="molecule type" value="Genomic_DNA"/>
</dbReference>
<dbReference type="GO" id="GO:0031966">
    <property type="term" value="C:mitochondrial membrane"/>
    <property type="evidence" value="ECO:0007669"/>
    <property type="project" value="TreeGrafter"/>
</dbReference>
<protein>
    <recommendedName>
        <fullName evidence="4">Glycerol-3-phosphate acyltransferase 2, mitochondrial</fullName>
    </recommendedName>
</protein>
<reference evidence="2 3" key="1">
    <citation type="submission" date="2013-08" db="EMBL/GenBank/DDBJ databases">
        <title>Genome evolution of avian class.</title>
        <authorList>
            <person name="Zhang G."/>
            <person name="Li C."/>
        </authorList>
    </citation>
    <scope>NUCLEOTIDE SEQUENCE [LARGE SCALE GENOMIC DNA]</scope>
    <source>
        <strain evidence="2">M959</strain>
    </source>
</reference>
<name>A0A093BGN6_CHAPE</name>
<evidence type="ECO:0008006" key="4">
    <source>
        <dbReference type="Google" id="ProtNLM"/>
    </source>
</evidence>
<dbReference type="GO" id="GO:0006072">
    <property type="term" value="P:glycerol-3-phosphate metabolic process"/>
    <property type="evidence" value="ECO:0007669"/>
    <property type="project" value="TreeGrafter"/>
</dbReference>
<dbReference type="InterPro" id="IPR022284">
    <property type="entry name" value="GPAT/DHAPAT"/>
</dbReference>
<dbReference type="GO" id="GO:0034587">
    <property type="term" value="P:piRNA processing"/>
    <property type="evidence" value="ECO:0007669"/>
    <property type="project" value="TreeGrafter"/>
</dbReference>
<dbReference type="GO" id="GO:0006631">
    <property type="term" value="P:fatty acid metabolic process"/>
    <property type="evidence" value="ECO:0007669"/>
    <property type="project" value="TreeGrafter"/>
</dbReference>
<dbReference type="GO" id="GO:0008654">
    <property type="term" value="P:phospholipid biosynthetic process"/>
    <property type="evidence" value="ECO:0007669"/>
    <property type="project" value="TreeGrafter"/>
</dbReference>
<accession>A0A093BGN6</accession>
<evidence type="ECO:0000256" key="1">
    <source>
        <dbReference type="SAM" id="MobiDB-lite"/>
    </source>
</evidence>
<evidence type="ECO:0000313" key="3">
    <source>
        <dbReference type="Proteomes" id="UP000031515"/>
    </source>
</evidence>
<proteinExistence type="predicted"/>
<reference evidence="3" key="2">
    <citation type="journal article" date="2014" name="Science">
        <title>Comparative genomics reveals insights into avian genome evolution and adaptation.</title>
        <authorList>
            <consortium name="Avian Genome Consortium"/>
            <person name="Zhang G."/>
            <person name="Li C."/>
            <person name="Li Q."/>
            <person name="Li B."/>
            <person name="Larkin D.M."/>
            <person name="Lee C."/>
            <person name="Storz J.F."/>
            <person name="Antunes A."/>
            <person name="Greenwold M.J."/>
            <person name="Meredith R.W."/>
            <person name="Odeen A."/>
            <person name="Cui J."/>
            <person name="Zhou Q."/>
            <person name="Xu L."/>
            <person name="Pan H."/>
            <person name="Wang Z."/>
            <person name="Jin L."/>
            <person name="Zhang P."/>
            <person name="Hu H."/>
            <person name="Yang W."/>
            <person name="Hu J."/>
            <person name="Xiao J."/>
            <person name="Yang Z."/>
            <person name="Liu Y."/>
            <person name="Xie Q."/>
            <person name="Yu H."/>
            <person name="Lian J."/>
            <person name="Wen P."/>
            <person name="Zhang F."/>
            <person name="Li H."/>
            <person name="Zeng Y."/>
            <person name="Xiong Z."/>
            <person name="Liu S."/>
            <person name="Zhou L."/>
            <person name="Huang Z."/>
            <person name="An N."/>
            <person name="Wang J."/>
            <person name="Zheng Q."/>
            <person name="Xiong Y."/>
            <person name="Wang G."/>
            <person name="Wang B."/>
            <person name="Wang J."/>
            <person name="Fan Y."/>
            <person name="da Fonseca R.R."/>
            <person name="Alfaro-Nunez A."/>
            <person name="Schubert M."/>
            <person name="Orlando L."/>
            <person name="Mourier T."/>
            <person name="Howard J.T."/>
            <person name="Ganapathy G."/>
            <person name="Pfenning A."/>
            <person name="Whitney O."/>
            <person name="Rivas M.V."/>
            <person name="Hara E."/>
            <person name="Smith J."/>
            <person name="Farre M."/>
            <person name="Narayan J."/>
            <person name="Slavov G."/>
            <person name="Romanov M.N."/>
            <person name="Borges R."/>
            <person name="Machado J.P."/>
            <person name="Khan I."/>
            <person name="Springer M.S."/>
            <person name="Gatesy J."/>
            <person name="Hoffmann F.G."/>
            <person name="Opazo J.C."/>
            <person name="Hastad O."/>
            <person name="Sawyer R.H."/>
            <person name="Kim H."/>
            <person name="Kim K.W."/>
            <person name="Kim H.J."/>
            <person name="Cho S."/>
            <person name="Li N."/>
            <person name="Huang Y."/>
            <person name="Bruford M.W."/>
            <person name="Zhan X."/>
            <person name="Dixon A."/>
            <person name="Bertelsen M.F."/>
            <person name="Derryberry E."/>
            <person name="Warren W."/>
            <person name="Wilson R.K."/>
            <person name="Li S."/>
            <person name="Ray D.A."/>
            <person name="Green R.E."/>
            <person name="O'Brien S.J."/>
            <person name="Griffin D."/>
            <person name="Johnson W.E."/>
            <person name="Haussler D."/>
            <person name="Ryder O.A."/>
            <person name="Willerslev E."/>
            <person name="Graves G.R."/>
            <person name="Alstrom P."/>
            <person name="Fjeldsa J."/>
            <person name="Mindell D.P."/>
            <person name="Edwards S.V."/>
            <person name="Braun E.L."/>
            <person name="Rahbek C."/>
            <person name="Burt D.W."/>
            <person name="Houde P."/>
            <person name="Zhang Y."/>
            <person name="Yang H."/>
            <person name="Wang J."/>
            <person name="Jarvis E.D."/>
            <person name="Gilbert M.T."/>
            <person name="Wang J."/>
        </authorList>
    </citation>
    <scope>NUCLEOTIDE SEQUENCE [LARGE SCALE GENOMIC DNA]</scope>
</reference>